<dbReference type="InterPro" id="IPR000477">
    <property type="entry name" value="RT_dom"/>
</dbReference>
<dbReference type="SUPFAM" id="SSF56219">
    <property type="entry name" value="DNase I-like"/>
    <property type="match status" value="1"/>
</dbReference>
<dbReference type="InterPro" id="IPR036691">
    <property type="entry name" value="Endo/exonu/phosph_ase_sf"/>
</dbReference>
<feature type="domain" description="Reverse transcriptase" evidence="2">
    <location>
        <begin position="889"/>
        <end position="1152"/>
    </location>
</feature>
<dbReference type="Pfam" id="PF03372">
    <property type="entry name" value="Exo_endo_phos"/>
    <property type="match status" value="1"/>
</dbReference>
<dbReference type="CDD" id="cd01650">
    <property type="entry name" value="RT_nLTR_like"/>
    <property type="match status" value="1"/>
</dbReference>
<dbReference type="PANTHER" id="PTHR33116">
    <property type="entry name" value="REVERSE TRANSCRIPTASE ZINC-BINDING DOMAIN-CONTAINING PROTEIN-RELATED-RELATED"/>
    <property type="match status" value="1"/>
</dbReference>
<evidence type="ECO:0000313" key="3">
    <source>
        <dbReference type="EMBL" id="AAP54692.2"/>
    </source>
</evidence>
<dbReference type="PROSITE" id="PS50878">
    <property type="entry name" value="RT_POL"/>
    <property type="match status" value="1"/>
</dbReference>
<proteinExistence type="predicted"/>
<dbReference type="InterPro" id="IPR005135">
    <property type="entry name" value="Endo/exonuclease/phosphatase"/>
</dbReference>
<dbReference type="SUPFAM" id="SSF56672">
    <property type="entry name" value="DNA/RNA polymerases"/>
    <property type="match status" value="1"/>
</dbReference>
<evidence type="ECO:0000256" key="1">
    <source>
        <dbReference type="SAM" id="MobiDB-lite"/>
    </source>
</evidence>
<feature type="region of interest" description="Disordered" evidence="1">
    <location>
        <begin position="404"/>
        <end position="454"/>
    </location>
</feature>
<dbReference type="PANTHER" id="PTHR33116:SF86">
    <property type="entry name" value="REVERSE TRANSCRIPTASE DOMAIN-CONTAINING PROTEIN"/>
    <property type="match status" value="1"/>
</dbReference>
<dbReference type="EMBL" id="DP000086">
    <property type="protein sequence ID" value="AAP54692.2"/>
    <property type="molecule type" value="Genomic_DNA"/>
</dbReference>
<evidence type="ECO:0000259" key="2">
    <source>
        <dbReference type="PROSITE" id="PS50878"/>
    </source>
</evidence>
<dbReference type="InterPro" id="IPR025558">
    <property type="entry name" value="DUF4283"/>
</dbReference>
<dbReference type="Gene3D" id="3.60.10.10">
    <property type="entry name" value="Endonuclease/exonuclease/phosphatase"/>
    <property type="match status" value="1"/>
</dbReference>
<gene>
    <name evidence="3" type="ordered locus">LOC_Os10g37940</name>
</gene>
<dbReference type="Pfam" id="PF00078">
    <property type="entry name" value="RVT_1"/>
    <property type="match status" value="1"/>
</dbReference>
<dbReference type="Pfam" id="PF13966">
    <property type="entry name" value="zf-RVT"/>
    <property type="match status" value="1"/>
</dbReference>
<dbReference type="InterPro" id="IPR026960">
    <property type="entry name" value="RVT-Znf"/>
</dbReference>
<dbReference type="Pfam" id="PF14111">
    <property type="entry name" value="DUF4283"/>
    <property type="match status" value="1"/>
</dbReference>
<reference evidence="3" key="1">
    <citation type="journal article" date="2003" name="Science">
        <title>In-depth view of structure, activity, and evolution of rice chromosome 10.</title>
        <authorList>
            <consortium name="Rice Chromosome 10 Sequencing Consortium"/>
        </authorList>
    </citation>
    <scope>NUCLEOTIDE SEQUENCE [LARGE SCALE GENOMIC DNA]</scope>
</reference>
<reference evidence="3" key="2">
    <citation type="submission" date="2003-05" db="EMBL/GenBank/DDBJ databases">
        <authorList>
            <person name="Buell C.R."/>
            <person name="Wing R.A."/>
            <person name="McCombie W.R."/>
            <person name="Messing J."/>
            <person name="Yuan Q."/>
            <person name="Ouyang S."/>
        </authorList>
    </citation>
    <scope>NUCLEOTIDE SEQUENCE</scope>
</reference>
<protein>
    <submittedName>
        <fullName evidence="3">Retrotransposon protein, putative, unclassified</fullName>
    </submittedName>
</protein>
<feature type="compositionally biased region" description="Low complexity" evidence="1">
    <location>
        <begin position="349"/>
        <end position="359"/>
    </location>
</feature>
<feature type="region of interest" description="Disordered" evidence="1">
    <location>
        <begin position="349"/>
        <end position="372"/>
    </location>
</feature>
<accession>Q7G249</accession>
<name>Q7G249_ORYSJ</name>
<dbReference type="InterPro" id="IPR043502">
    <property type="entry name" value="DNA/RNA_pol_sf"/>
</dbReference>
<dbReference type="GO" id="GO:0003824">
    <property type="term" value="F:catalytic activity"/>
    <property type="evidence" value="ECO:0007669"/>
    <property type="project" value="InterPro"/>
</dbReference>
<reference evidence="3" key="3">
    <citation type="submission" date="2006-07" db="EMBL/GenBank/DDBJ databases">
        <authorList>
            <person name="Buell R."/>
        </authorList>
    </citation>
    <scope>NUCLEOTIDE SEQUENCE</scope>
</reference>
<organism evidence="3">
    <name type="scientific">Oryza sativa subsp. japonica</name>
    <name type="common">Rice</name>
    <dbReference type="NCBI Taxonomy" id="39947"/>
    <lineage>
        <taxon>Eukaryota</taxon>
        <taxon>Viridiplantae</taxon>
        <taxon>Streptophyta</taxon>
        <taxon>Embryophyta</taxon>
        <taxon>Tracheophyta</taxon>
        <taxon>Spermatophyta</taxon>
        <taxon>Magnoliopsida</taxon>
        <taxon>Liliopsida</taxon>
        <taxon>Poales</taxon>
        <taxon>Poaceae</taxon>
        <taxon>BOP clade</taxon>
        <taxon>Oryzoideae</taxon>
        <taxon>Oryzeae</taxon>
        <taxon>Oryzinae</taxon>
        <taxon>Oryza</taxon>
        <taxon>Oryza sativa</taxon>
    </lineage>
</organism>
<sequence length="1585" mass="180021">MEFYSDLLLGYAGSAPAFGKAVTIRSHPKVGDPVDWLLRGKSKPIKGRLAGADMIHIGLPELGSRWGRQRDRHGDGYPPEADDGWQGWIVEFGAGSGGIAGAESRRGLGCGREGGGGAQTEPDPWKYIGCGWDSKGPATHIEGDILEDEDDVVEVSLDADEANLVGQWTVLARYYSLKTPNQNALFDDMRRAWRLRADMNYKSLRDNLFIVSFSSEGDYKFVKDGGPWLHRGDALLVAEFDGLTSPSQVPLEVVPIWVRIYDLPLVLMTKDRGILYGSKLGHVREVDVEADGRNKHDFFRIRVDLPVNRALKTHIAIKINVQGNEEAFERKINTVKAVQSSGVARKLSFSGAGSASSTSSRHKKVEQWDEAVPPRMEAFDGFELNEKEGDANVDLQLADQTRNMQVSGGGSQDAEGLTKGRKTKQARPAPSGRALKRVRKEATGDTQMEDMEATSSGAAGAMNCLSWNCRGIGNATTVQELCALVKEASSQFVFLCETRQPVDKIKRLRNRLGLRGFAGVSSDGMSGGLALFWHESVHVEILNKNERFIDAYIRLSPNDPLWHATFVYGEPRVENRHKMWSLLNSIKQSSNLSWLVIGDFNEALWQFEHFSRKPRSDAQMQAFRDVLDTCELHDLGISGLPHTYDNRRGGWNNVKVRLDRALADDEWRDLFSQYQVQHLVSPCSNHCPIVLKLHGSVPDQSWSKKKYKNIGRELEKTRKKLSNLLEAGTDKAAIRQTSDYMNELLYREEMLWLQRSRVNWLKEGDRNTKFFHNRVAWRAKKNKITKLRDAAGTFHRSKMVMEQMATQYFKDMFTADPNLDHSPVTRLIQPKVTEEMNNRLCSEFSEDEIANALFQIGPLKAPGTDGFLARFYQRNWGCIKNDIVRAVKEFFHSGIMLEGVNDTAIVLIPKIEQPRDLRDFRPISLCNVIYKVLSKCLVNRLRPFLDELISKNQSAFVPRRMITDNALLAFECFHFIQRNKNPRSAACAYKLDLSKAYDRVDWRFLEQSMYKWGFSHCWVSWVMTCISTVCDKGTRCDPFLFLFVADGLSLLLEEKVEQGAISPIRVCHQAPGISHLLFADDTLLFFKADLSQSQAIKEVFGSYATSTGQLINPTKCSILFGNSLPIASRDAITNCLQIASTEFEDKYLGLPTPGGRMHKGRFQSLRERIWKKILQWGENYLSSGGKEVLIKAVIQAIPVYVMGIFKLPESVCEDLTSLTRNFWWGAEKGKRKTHWKAWKSLTKSKSLGGLGFKDIRLFNQALLARQAWRLIDNPDSLCARVLKAKYYPNGSIVDTSFGGNASPGWQAIEHGLELVKKGIIWRIGNGRSVRVWQDPWLPRDLSRRPITPKNNCRIKWVADLMLDNGMWDANKINQIFLPVDVEIILKLRTSSRDEEDFIAWHPDKLGNFSVRTAYRLAENWAKEEASSSSSDVNIRKAWELLWKCNVPSKVKIFTWRATSNCLPTWDNKKKRNLEISDTCVICGMEKEDTMHALCRCPQAKHLWLAMKESNDLSLRMDDHLLGPSWLFNRLALLPDHEQPMFLMVLWRIWFVHNEIIHGKPSPSIEASQRFLQSYMKSLLEIKQHP</sequence>